<organism evidence="1 2">
    <name type="scientific">Coprinellus micaceus</name>
    <name type="common">Glistening ink-cap mushroom</name>
    <name type="synonym">Coprinus micaceus</name>
    <dbReference type="NCBI Taxonomy" id="71717"/>
    <lineage>
        <taxon>Eukaryota</taxon>
        <taxon>Fungi</taxon>
        <taxon>Dikarya</taxon>
        <taxon>Basidiomycota</taxon>
        <taxon>Agaricomycotina</taxon>
        <taxon>Agaricomycetes</taxon>
        <taxon>Agaricomycetidae</taxon>
        <taxon>Agaricales</taxon>
        <taxon>Agaricineae</taxon>
        <taxon>Psathyrellaceae</taxon>
        <taxon>Coprinellus</taxon>
    </lineage>
</organism>
<sequence>SPSSNRLFTFIDFVTSTVLSRIPEGGIRESWYRSYFILVSPFGVLWKATLLGMHL</sequence>
<accession>A0A4Y7TUB6</accession>
<proteinExistence type="predicted"/>
<keyword evidence="2" id="KW-1185">Reference proteome</keyword>
<dbReference type="Proteomes" id="UP000298030">
    <property type="component" value="Unassembled WGS sequence"/>
</dbReference>
<reference evidence="1 2" key="1">
    <citation type="journal article" date="2019" name="Nat. Ecol. Evol.">
        <title>Megaphylogeny resolves global patterns of mushroom evolution.</title>
        <authorList>
            <person name="Varga T."/>
            <person name="Krizsan K."/>
            <person name="Foldi C."/>
            <person name="Dima B."/>
            <person name="Sanchez-Garcia M."/>
            <person name="Sanchez-Ramirez S."/>
            <person name="Szollosi G.J."/>
            <person name="Szarkandi J.G."/>
            <person name="Papp V."/>
            <person name="Albert L."/>
            <person name="Andreopoulos W."/>
            <person name="Angelini C."/>
            <person name="Antonin V."/>
            <person name="Barry K.W."/>
            <person name="Bougher N.L."/>
            <person name="Buchanan P."/>
            <person name="Buyck B."/>
            <person name="Bense V."/>
            <person name="Catcheside P."/>
            <person name="Chovatia M."/>
            <person name="Cooper J."/>
            <person name="Damon W."/>
            <person name="Desjardin D."/>
            <person name="Finy P."/>
            <person name="Geml J."/>
            <person name="Haridas S."/>
            <person name="Hughes K."/>
            <person name="Justo A."/>
            <person name="Karasinski D."/>
            <person name="Kautmanova I."/>
            <person name="Kiss B."/>
            <person name="Kocsube S."/>
            <person name="Kotiranta H."/>
            <person name="LaButti K.M."/>
            <person name="Lechner B.E."/>
            <person name="Liimatainen K."/>
            <person name="Lipzen A."/>
            <person name="Lukacs Z."/>
            <person name="Mihaltcheva S."/>
            <person name="Morgado L.N."/>
            <person name="Niskanen T."/>
            <person name="Noordeloos M.E."/>
            <person name="Ohm R.A."/>
            <person name="Ortiz-Santana B."/>
            <person name="Ovrebo C."/>
            <person name="Racz N."/>
            <person name="Riley R."/>
            <person name="Savchenko A."/>
            <person name="Shiryaev A."/>
            <person name="Soop K."/>
            <person name="Spirin V."/>
            <person name="Szebenyi C."/>
            <person name="Tomsovsky M."/>
            <person name="Tulloss R.E."/>
            <person name="Uehling J."/>
            <person name="Grigoriev I.V."/>
            <person name="Vagvolgyi C."/>
            <person name="Papp T."/>
            <person name="Martin F.M."/>
            <person name="Miettinen O."/>
            <person name="Hibbett D.S."/>
            <person name="Nagy L.G."/>
        </authorList>
    </citation>
    <scope>NUCLEOTIDE SEQUENCE [LARGE SCALE GENOMIC DNA]</scope>
    <source>
        <strain evidence="1 2">FP101781</strain>
    </source>
</reference>
<evidence type="ECO:0000313" key="1">
    <source>
        <dbReference type="EMBL" id="TEB37780.1"/>
    </source>
</evidence>
<gene>
    <name evidence="1" type="ORF">FA13DRAFT_1725428</name>
</gene>
<name>A0A4Y7TUB6_COPMI</name>
<dbReference type="AlphaFoldDB" id="A0A4Y7TUB6"/>
<protein>
    <submittedName>
        <fullName evidence="1">Uncharacterized protein</fullName>
    </submittedName>
</protein>
<feature type="non-terminal residue" evidence="1">
    <location>
        <position position="1"/>
    </location>
</feature>
<dbReference type="EMBL" id="QPFP01000003">
    <property type="protein sequence ID" value="TEB37780.1"/>
    <property type="molecule type" value="Genomic_DNA"/>
</dbReference>
<comment type="caution">
    <text evidence="1">The sequence shown here is derived from an EMBL/GenBank/DDBJ whole genome shotgun (WGS) entry which is preliminary data.</text>
</comment>
<evidence type="ECO:0000313" key="2">
    <source>
        <dbReference type="Proteomes" id="UP000298030"/>
    </source>
</evidence>